<dbReference type="InterPro" id="IPR017162">
    <property type="entry name" value="UCP037266"/>
</dbReference>
<accession>A0A1W6V9K8</accession>
<evidence type="ECO:0000313" key="1">
    <source>
        <dbReference type="EMBL" id="ARP21790.1"/>
    </source>
</evidence>
<geneLocation type="plasmid" evidence="1">
    <name>pL289</name>
</geneLocation>
<name>A0A1W6V9K8_VIBAL</name>
<dbReference type="EMBL" id="CP017904">
    <property type="protein sequence ID" value="ARP21790.1"/>
    <property type="molecule type" value="Genomic_DNA"/>
</dbReference>
<dbReference type="Pfam" id="PF09904">
    <property type="entry name" value="HTH_43"/>
    <property type="match status" value="1"/>
</dbReference>
<dbReference type="Gene3D" id="1.10.10.10">
    <property type="entry name" value="Winged helix-like DNA-binding domain superfamily/Winged helix DNA-binding domain"/>
    <property type="match status" value="1"/>
</dbReference>
<sequence length="233" mass="26771">MTDKPSKTQTSFLRRLLVAFIIDKGNNSVPLIMEATGMPRRTAQDTIKALNELEIKVEQFERGKYRINSWGAVNRNWIKNNFTHVCSVLSYPQYETREVSDMSYEQVVHDQALYCATQSLELAEQLSVLSRAPESEDRTRKAKQLIKKLNSNESRIAALRHMYHTVGRDDLEQLMFELSDLTMEEHSTALSDPDGWKEALQIAGQTHDGESYFAPTKAITQWRVKFIEAIQSK</sequence>
<keyword evidence="1" id="KW-0614">Plasmid</keyword>
<proteinExistence type="predicted"/>
<protein>
    <submittedName>
        <fullName evidence="1">Uncharacterized protein</fullName>
    </submittedName>
</protein>
<reference evidence="1" key="1">
    <citation type="submission" date="2016-10" db="EMBL/GenBank/DDBJ databases">
        <title>The High Quality Genome of Vibrio alginolyticus K01M1.</title>
        <authorList>
            <person name="Wendling C."/>
            <person name="Chibani C.M."/>
            <person name="Hertel R."/>
            <person name="Sproer C."/>
            <person name="Bunk B."/>
            <person name="Overmann J."/>
            <person name="Roth O."/>
            <person name="Liesegang H."/>
        </authorList>
    </citation>
    <scope>NUCLEOTIDE SEQUENCE</scope>
    <source>
        <strain evidence="1">K05K4</strain>
        <plasmid evidence="1">pL289</plasmid>
    </source>
</reference>
<dbReference type="InterPro" id="IPR036388">
    <property type="entry name" value="WH-like_DNA-bd_sf"/>
</dbReference>
<dbReference type="AlphaFoldDB" id="A0A1W6V9K8"/>
<gene>
    <name evidence="1" type="ORF">K05K4_50880</name>
</gene>
<organism evidence="1">
    <name type="scientific">Vibrio alginolyticus</name>
    <dbReference type="NCBI Taxonomy" id="663"/>
    <lineage>
        <taxon>Bacteria</taxon>
        <taxon>Pseudomonadati</taxon>
        <taxon>Pseudomonadota</taxon>
        <taxon>Gammaproteobacteria</taxon>
        <taxon>Vibrionales</taxon>
        <taxon>Vibrionaceae</taxon>
        <taxon>Vibrio</taxon>
    </lineage>
</organism>